<sequence>MSPEWRSKPVKAFVLCLIAFIVLSALYTALGLGGPEYQRIASHAIQDATEAAQYTRANLLNRLPGGTPQSKNPPCVGIPDDGTIAITVKTGATEALSKLPAQLETALKCIKDPILVSDLAQTLGRHRIHDVLATASSSKSMAKNPEFDSYRHQQRLAETGSLDEPALARLRRMPIPEQDWRTAGKTAAWGLDKYKFLHMVEKAWELQPGRQWYVFIEDDTYLSLRGLREFLAQYDWKEKWYLGSPVKMWEHKPKPLWFGYGGSGVILSGAVVEEWCTQHPGLASAWDPKVRRKWFGDFVLADALNDELAVQLTDAWPMLHNDEPAIATFSPDTWCQTVVTMHHLGAREMDELYQAEQALGSRTLRFRDVYKAFYRPGLPFKRSDWDNLAGARTELELDLPSKDLSKTHGKFSTESMEDPNKSYEGCEVACLRNPACFQFTHMITTKNGTGKEGECHLTGVFRLGKKRTEESWIDKDTGTGWKRTWVSGWRSDRIGRNDTVRITTGEIARLKARHGFPTSPTAGLVWADIQADLVVLPWEYGDDFRLLCRHNMVYCPPPGQISLASLGQNPPARIALTHPSEEFISGPMDLGRDSSPKMMVFQDGERIDGHCPEIEAHGTGQHTALLIGCSFSFETALWTAGLPLWILKTECAHVQDSKPAYEHRRFPGQFSRRFYADVSCFGH</sequence>
<evidence type="ECO:0000256" key="10">
    <source>
        <dbReference type="ARBA" id="ARBA00022989"/>
    </source>
</evidence>
<evidence type="ECO:0000259" key="12">
    <source>
        <dbReference type="Pfam" id="PF02434"/>
    </source>
</evidence>
<comment type="caution">
    <text evidence="13">The sequence shown here is derived from an EMBL/GenBank/DDBJ whole genome shotgun (WGS) entry which is preliminary data.</text>
</comment>
<proteinExistence type="inferred from homology"/>
<feature type="domain" description="Fringe-like glycosyltransferase" evidence="12">
    <location>
        <begin position="198"/>
        <end position="341"/>
    </location>
</feature>
<dbReference type="PANTHER" id="PTHR23033:SF47">
    <property type="entry name" value="APPLE DOMAIN-CONTAINING PROTEIN-RELATED"/>
    <property type="match status" value="1"/>
</dbReference>
<reference evidence="13 14" key="1">
    <citation type="submission" date="2017-01" db="EMBL/GenBank/DDBJ databases">
        <title>The recent genome duplication of the halophilic yeast Hortaea werneckii: insights from long-read sequencing.</title>
        <authorList>
            <person name="Sinha S."/>
            <person name="Flibotte S."/>
            <person name="Neira M."/>
            <person name="Lenassi M."/>
            <person name="Gostincar C."/>
            <person name="Stajich J.E."/>
            <person name="Nislow C.E."/>
        </authorList>
    </citation>
    <scope>NUCLEOTIDE SEQUENCE [LARGE SCALE GENOMIC DNA]</scope>
    <source>
        <strain evidence="13 14">EXF-2000</strain>
    </source>
</reference>
<evidence type="ECO:0000256" key="1">
    <source>
        <dbReference type="ARBA" id="ARBA00004606"/>
    </source>
</evidence>
<evidence type="ECO:0000256" key="2">
    <source>
        <dbReference type="ARBA" id="ARBA00004922"/>
    </source>
</evidence>
<evidence type="ECO:0000256" key="8">
    <source>
        <dbReference type="ARBA" id="ARBA00022741"/>
    </source>
</evidence>
<dbReference type="SUPFAM" id="SSF160920">
    <property type="entry name" value="PSTPO5379-like"/>
    <property type="match status" value="1"/>
</dbReference>
<keyword evidence="9" id="KW-0735">Signal-anchor</keyword>
<dbReference type="InterPro" id="IPR003378">
    <property type="entry name" value="Fringe-like_glycosylTrfase"/>
</dbReference>
<gene>
    <name evidence="13" type="ORF">BTJ68_11482</name>
</gene>
<keyword evidence="14" id="KW-1185">Reference proteome</keyword>
<dbReference type="OrthoDB" id="10262538at2759"/>
<dbReference type="EMBL" id="MUNK01000249">
    <property type="protein sequence ID" value="OTA24311.1"/>
    <property type="molecule type" value="Genomic_DNA"/>
</dbReference>
<comment type="similarity">
    <text evidence="3">Belongs to the glycosyltransferase 31 family. Beta3-Gal-T subfamily.</text>
</comment>
<dbReference type="InParanoid" id="A0A1Z5SU51"/>
<dbReference type="InterPro" id="IPR038021">
    <property type="entry name" value="Putative_hydro-lyase"/>
</dbReference>
<keyword evidence="8" id="KW-0547">Nucleotide-binding</keyword>
<keyword evidence="11" id="KW-0472">Membrane</keyword>
<dbReference type="GO" id="GO:0000166">
    <property type="term" value="F:nucleotide binding"/>
    <property type="evidence" value="ECO:0007669"/>
    <property type="project" value="UniProtKB-KW"/>
</dbReference>
<dbReference type="EC" id="2.4.1.122" evidence="4"/>
<protein>
    <recommendedName>
        <fullName evidence="4">N-acetylgalactosaminide beta-1,3-galactosyltransferase</fullName>
        <ecNumber evidence="4">2.4.1.122</ecNumber>
    </recommendedName>
</protein>
<evidence type="ECO:0000256" key="4">
    <source>
        <dbReference type="ARBA" id="ARBA00012557"/>
    </source>
</evidence>
<evidence type="ECO:0000256" key="3">
    <source>
        <dbReference type="ARBA" id="ARBA00006462"/>
    </source>
</evidence>
<dbReference type="InterPro" id="IPR026050">
    <property type="entry name" value="C1GALT1/C1GALT1_chp1"/>
</dbReference>
<dbReference type="GO" id="GO:0016263">
    <property type="term" value="F:glycoprotein-N-acetylgalactosamine 3-beta-galactosyltransferase activity"/>
    <property type="evidence" value="ECO:0007669"/>
    <property type="project" value="UniProtKB-EC"/>
</dbReference>
<name>A0A1Z5SU51_HORWE</name>
<keyword evidence="10" id="KW-1133">Transmembrane helix</keyword>
<comment type="subcellular location">
    <subcellularLocation>
        <location evidence="1">Membrane</location>
        <topology evidence="1">Single-pass type II membrane protein</topology>
    </subcellularLocation>
</comment>
<dbReference type="VEuPathDB" id="FungiDB:BTJ68_11482"/>
<dbReference type="PANTHER" id="PTHR23033">
    <property type="entry name" value="BETA1,3-GALACTOSYLTRANSFERASE"/>
    <property type="match status" value="1"/>
</dbReference>
<dbReference type="STRING" id="1157616.A0A1Z5SU51"/>
<keyword evidence="5" id="KW-0328">Glycosyltransferase</keyword>
<dbReference type="Gene3D" id="3.90.550.50">
    <property type="match status" value="1"/>
</dbReference>
<dbReference type="AlphaFoldDB" id="A0A1Z5SU51"/>
<accession>A0A1Z5SU51</accession>
<dbReference type="Gene3D" id="3.40.1640.10">
    <property type="entry name" value="PSTPO5379-like"/>
    <property type="match status" value="1"/>
</dbReference>
<dbReference type="Proteomes" id="UP000194280">
    <property type="component" value="Unassembled WGS sequence"/>
</dbReference>
<evidence type="ECO:0000256" key="7">
    <source>
        <dbReference type="ARBA" id="ARBA00022692"/>
    </source>
</evidence>
<organism evidence="13 14">
    <name type="scientific">Hortaea werneckii EXF-2000</name>
    <dbReference type="NCBI Taxonomy" id="1157616"/>
    <lineage>
        <taxon>Eukaryota</taxon>
        <taxon>Fungi</taxon>
        <taxon>Dikarya</taxon>
        <taxon>Ascomycota</taxon>
        <taxon>Pezizomycotina</taxon>
        <taxon>Dothideomycetes</taxon>
        <taxon>Dothideomycetidae</taxon>
        <taxon>Mycosphaerellales</taxon>
        <taxon>Teratosphaeriaceae</taxon>
        <taxon>Hortaea</taxon>
    </lineage>
</organism>
<evidence type="ECO:0000313" key="14">
    <source>
        <dbReference type="Proteomes" id="UP000194280"/>
    </source>
</evidence>
<comment type="pathway">
    <text evidence="2">Protein modification; protein glycosylation.</text>
</comment>
<keyword evidence="6" id="KW-0808">Transferase</keyword>
<evidence type="ECO:0000256" key="9">
    <source>
        <dbReference type="ARBA" id="ARBA00022968"/>
    </source>
</evidence>
<dbReference type="GO" id="GO:0016020">
    <property type="term" value="C:membrane"/>
    <property type="evidence" value="ECO:0007669"/>
    <property type="project" value="UniProtKB-SubCell"/>
</dbReference>
<keyword evidence="7" id="KW-0812">Transmembrane</keyword>
<evidence type="ECO:0000313" key="13">
    <source>
        <dbReference type="EMBL" id="OTA24311.1"/>
    </source>
</evidence>
<evidence type="ECO:0000256" key="5">
    <source>
        <dbReference type="ARBA" id="ARBA00022676"/>
    </source>
</evidence>
<dbReference type="Pfam" id="PF02434">
    <property type="entry name" value="Fringe"/>
    <property type="match status" value="1"/>
</dbReference>
<evidence type="ECO:0000256" key="6">
    <source>
        <dbReference type="ARBA" id="ARBA00022679"/>
    </source>
</evidence>
<evidence type="ECO:0000256" key="11">
    <source>
        <dbReference type="ARBA" id="ARBA00023136"/>
    </source>
</evidence>